<evidence type="ECO:0000313" key="2">
    <source>
        <dbReference type="Proteomes" id="UP000814033"/>
    </source>
</evidence>
<reference evidence="1" key="1">
    <citation type="submission" date="2021-02" db="EMBL/GenBank/DDBJ databases">
        <authorList>
            <consortium name="DOE Joint Genome Institute"/>
            <person name="Ahrendt S."/>
            <person name="Looney B.P."/>
            <person name="Miyauchi S."/>
            <person name="Morin E."/>
            <person name="Drula E."/>
            <person name="Courty P.E."/>
            <person name="Chicoki N."/>
            <person name="Fauchery L."/>
            <person name="Kohler A."/>
            <person name="Kuo A."/>
            <person name="Labutti K."/>
            <person name="Pangilinan J."/>
            <person name="Lipzen A."/>
            <person name="Riley R."/>
            <person name="Andreopoulos W."/>
            <person name="He G."/>
            <person name="Johnson J."/>
            <person name="Barry K.W."/>
            <person name="Grigoriev I.V."/>
            <person name="Nagy L."/>
            <person name="Hibbett D."/>
            <person name="Henrissat B."/>
            <person name="Matheny P.B."/>
            <person name="Labbe J."/>
            <person name="Martin F."/>
        </authorList>
    </citation>
    <scope>NUCLEOTIDE SEQUENCE</scope>
    <source>
        <strain evidence="1">FP105234-sp</strain>
    </source>
</reference>
<dbReference type="Proteomes" id="UP000814033">
    <property type="component" value="Unassembled WGS sequence"/>
</dbReference>
<name>A0ACB8R671_9AGAM</name>
<sequence length="354" mass="39426">MSSSELSAIELCYATPSAGMHPSHTLPLKLRAIAGSGFKLAEIAFPDLEAYAAQNHPGYQKLDNAGRGDIDLLCEVAREIKALCVELGIKVLAMHPFSEFEGYTDEKKREDGFDRAQSWFKVLAALDCQMLQVGSSDDPETSGDLDVIARDLRQLADEAAAMVPPIRIAYEMWAWGVHVNTWEGTWEVCKLVDRPNFGLCFDTFQICARAYVDPASPPNVLPSASAHLAASLENLTRSVPPEKIFYLQISDGSRKVAADTLRENAQGLPPLYAWSNAWRPLPLLDGFRGFLPVVDVVEAVWRTGWRGPWSYEVFYEVDMAKQDRDIPARWTGSARESHRMIMQDLEKRGLLHGA</sequence>
<accession>A0ACB8R671</accession>
<gene>
    <name evidence="1" type="ORF">FA95DRAFT_1013998</name>
</gene>
<evidence type="ECO:0000313" key="1">
    <source>
        <dbReference type="EMBL" id="KAI0039538.1"/>
    </source>
</evidence>
<dbReference type="EMBL" id="MU276292">
    <property type="protein sequence ID" value="KAI0039538.1"/>
    <property type="molecule type" value="Genomic_DNA"/>
</dbReference>
<reference evidence="1" key="2">
    <citation type="journal article" date="2022" name="New Phytol.">
        <title>Evolutionary transition to the ectomycorrhizal habit in the genomes of a hyperdiverse lineage of mushroom-forming fungi.</title>
        <authorList>
            <person name="Looney B."/>
            <person name="Miyauchi S."/>
            <person name="Morin E."/>
            <person name="Drula E."/>
            <person name="Courty P.E."/>
            <person name="Kohler A."/>
            <person name="Kuo A."/>
            <person name="LaButti K."/>
            <person name="Pangilinan J."/>
            <person name="Lipzen A."/>
            <person name="Riley R."/>
            <person name="Andreopoulos W."/>
            <person name="He G."/>
            <person name="Johnson J."/>
            <person name="Nolan M."/>
            <person name="Tritt A."/>
            <person name="Barry K.W."/>
            <person name="Grigoriev I.V."/>
            <person name="Nagy L.G."/>
            <person name="Hibbett D."/>
            <person name="Henrissat B."/>
            <person name="Matheny P.B."/>
            <person name="Labbe J."/>
            <person name="Martin F.M."/>
        </authorList>
    </citation>
    <scope>NUCLEOTIDE SEQUENCE</scope>
    <source>
        <strain evidence="1">FP105234-sp</strain>
    </source>
</reference>
<proteinExistence type="predicted"/>
<comment type="caution">
    <text evidence="1">The sequence shown here is derived from an EMBL/GenBank/DDBJ whole genome shotgun (WGS) entry which is preliminary data.</text>
</comment>
<organism evidence="1 2">
    <name type="scientific">Auriscalpium vulgare</name>
    <dbReference type="NCBI Taxonomy" id="40419"/>
    <lineage>
        <taxon>Eukaryota</taxon>
        <taxon>Fungi</taxon>
        <taxon>Dikarya</taxon>
        <taxon>Basidiomycota</taxon>
        <taxon>Agaricomycotina</taxon>
        <taxon>Agaricomycetes</taxon>
        <taxon>Russulales</taxon>
        <taxon>Auriscalpiaceae</taxon>
        <taxon>Auriscalpium</taxon>
    </lineage>
</organism>
<keyword evidence="2" id="KW-1185">Reference proteome</keyword>
<protein>
    <submittedName>
        <fullName evidence="1">Xylose isomerase-like protein</fullName>
    </submittedName>
</protein>